<name>A0AAN8BCG7_9TELE</name>
<comment type="caution">
    <text evidence="2">The sequence shown here is derived from an EMBL/GenBank/DDBJ whole genome shotgun (WGS) entry which is preliminary data.</text>
</comment>
<evidence type="ECO:0000313" key="2">
    <source>
        <dbReference type="EMBL" id="KAK5881970.1"/>
    </source>
</evidence>
<evidence type="ECO:0000256" key="1">
    <source>
        <dbReference type="SAM" id="MobiDB-lite"/>
    </source>
</evidence>
<accession>A0AAN8BCG7</accession>
<gene>
    <name evidence="2" type="ORF">CesoFtcFv8_020606</name>
</gene>
<protein>
    <submittedName>
        <fullName evidence="2">Uncharacterized protein</fullName>
    </submittedName>
</protein>
<evidence type="ECO:0000313" key="3">
    <source>
        <dbReference type="Proteomes" id="UP001335648"/>
    </source>
</evidence>
<dbReference type="EMBL" id="JAULUE010002062">
    <property type="protein sequence ID" value="KAK5881970.1"/>
    <property type="molecule type" value="Genomic_DNA"/>
</dbReference>
<sequence length="80" mass="8864">MLLAALPATRHGTSRDFHLRRPQPIVHDCPSSLLSCKNTKDRPGEGVQEERPRLPLSAASPLTSHRGKEINTRGETTKLQ</sequence>
<proteinExistence type="predicted"/>
<feature type="compositionally biased region" description="Basic and acidic residues" evidence="1">
    <location>
        <begin position="38"/>
        <end position="53"/>
    </location>
</feature>
<feature type="compositionally biased region" description="Basic and acidic residues" evidence="1">
    <location>
        <begin position="66"/>
        <end position="80"/>
    </location>
</feature>
<dbReference type="AlphaFoldDB" id="A0AAN8BCG7"/>
<organism evidence="2 3">
    <name type="scientific">Champsocephalus esox</name>
    <name type="common">pike icefish</name>
    <dbReference type="NCBI Taxonomy" id="159716"/>
    <lineage>
        <taxon>Eukaryota</taxon>
        <taxon>Metazoa</taxon>
        <taxon>Chordata</taxon>
        <taxon>Craniata</taxon>
        <taxon>Vertebrata</taxon>
        <taxon>Euteleostomi</taxon>
        <taxon>Actinopterygii</taxon>
        <taxon>Neopterygii</taxon>
        <taxon>Teleostei</taxon>
        <taxon>Neoteleostei</taxon>
        <taxon>Acanthomorphata</taxon>
        <taxon>Eupercaria</taxon>
        <taxon>Perciformes</taxon>
        <taxon>Notothenioidei</taxon>
        <taxon>Channichthyidae</taxon>
        <taxon>Champsocephalus</taxon>
    </lineage>
</organism>
<feature type="region of interest" description="Disordered" evidence="1">
    <location>
        <begin position="30"/>
        <end position="80"/>
    </location>
</feature>
<reference evidence="2 3" key="1">
    <citation type="journal article" date="2023" name="Mol. Biol. Evol.">
        <title>Genomics of Secondarily Temperate Adaptation in the Only Non-Antarctic Icefish.</title>
        <authorList>
            <person name="Rivera-Colon A.G."/>
            <person name="Rayamajhi N."/>
            <person name="Minhas B.F."/>
            <person name="Madrigal G."/>
            <person name="Bilyk K.T."/>
            <person name="Yoon V."/>
            <person name="Hune M."/>
            <person name="Gregory S."/>
            <person name="Cheng C.H.C."/>
            <person name="Catchen J.M."/>
        </authorList>
    </citation>
    <scope>NUCLEOTIDE SEQUENCE [LARGE SCALE GENOMIC DNA]</scope>
    <source>
        <strain evidence="2">JC2023a</strain>
    </source>
</reference>
<keyword evidence="3" id="KW-1185">Reference proteome</keyword>
<dbReference type="Proteomes" id="UP001335648">
    <property type="component" value="Unassembled WGS sequence"/>
</dbReference>